<dbReference type="EC" id="1.-.-.-" evidence="2"/>
<dbReference type="RefSeq" id="WP_349053337.1">
    <property type="nucleotide sequence ID" value="NZ_JBBNPS010000002.1"/>
</dbReference>
<accession>A0ABV1J6P6</accession>
<keyword evidence="3" id="KW-1185">Reference proteome</keyword>
<proteinExistence type="predicted"/>
<dbReference type="SUPFAM" id="SSF52218">
    <property type="entry name" value="Flavoproteins"/>
    <property type="match status" value="1"/>
</dbReference>
<dbReference type="GO" id="GO:0016491">
    <property type="term" value="F:oxidoreductase activity"/>
    <property type="evidence" value="ECO:0007669"/>
    <property type="project" value="UniProtKB-KW"/>
</dbReference>
<dbReference type="InterPro" id="IPR029039">
    <property type="entry name" value="Flavoprotein-like_sf"/>
</dbReference>
<reference evidence="2 3" key="1">
    <citation type="submission" date="2024-04" db="EMBL/GenBank/DDBJ databases">
        <title>Human intestinal bacterial collection.</title>
        <authorList>
            <person name="Pauvert C."/>
            <person name="Hitch T.C.A."/>
            <person name="Clavel T."/>
        </authorList>
    </citation>
    <scope>NUCLEOTIDE SEQUENCE [LARGE SCALE GENOMIC DNA]</scope>
    <source>
        <strain evidence="2 3">CLA-SR-H026</strain>
    </source>
</reference>
<protein>
    <submittedName>
        <fullName evidence="2">NAD(P)H-dependent oxidoreductase</fullName>
        <ecNumber evidence="2">1.-.-.-</ecNumber>
    </submittedName>
</protein>
<dbReference type="PANTHER" id="PTHR30543">
    <property type="entry name" value="CHROMATE REDUCTASE"/>
    <property type="match status" value="1"/>
</dbReference>
<evidence type="ECO:0000313" key="2">
    <source>
        <dbReference type="EMBL" id="MEQ3352927.1"/>
    </source>
</evidence>
<dbReference type="Gene3D" id="3.40.50.360">
    <property type="match status" value="1"/>
</dbReference>
<comment type="caution">
    <text evidence="2">The sequence shown here is derived from an EMBL/GenBank/DDBJ whole genome shotgun (WGS) entry which is preliminary data.</text>
</comment>
<dbReference type="Proteomes" id="UP001481872">
    <property type="component" value="Unassembled WGS sequence"/>
</dbReference>
<dbReference type="InterPro" id="IPR005025">
    <property type="entry name" value="FMN_Rdtase-like_dom"/>
</dbReference>
<dbReference type="Pfam" id="PF03358">
    <property type="entry name" value="FMN_red"/>
    <property type="match status" value="1"/>
</dbReference>
<dbReference type="InterPro" id="IPR050712">
    <property type="entry name" value="NAD(P)H-dep_reductase"/>
</dbReference>
<dbReference type="PANTHER" id="PTHR30543:SF21">
    <property type="entry name" value="NAD(P)H-DEPENDENT FMN REDUCTASE LOT6"/>
    <property type="match status" value="1"/>
</dbReference>
<keyword evidence="2" id="KW-0560">Oxidoreductase</keyword>
<feature type="domain" description="NADPH-dependent FMN reductase-like" evidence="1">
    <location>
        <begin position="4"/>
        <end position="151"/>
    </location>
</feature>
<sequence length="182" mass="20653">MTRKIGLIVGSLRKESWNRKVAEKVKAMFPEGYEAEFIEIGDLPLYNEDYEKEKNEPESYGRFRKEVEEKDGYIFFTPEYNRLCAPAIKNAIDVASRPYGKSKWGTRPAAVVSASVGSSGGMAANFSLRQNLIFVDLIPLQQPEVYLASVHELFDKEGALIKDTEDFLQGFVDAFVNHVDRF</sequence>
<name>A0ABV1J6P6_9FIRM</name>
<evidence type="ECO:0000313" key="3">
    <source>
        <dbReference type="Proteomes" id="UP001481872"/>
    </source>
</evidence>
<organism evidence="2 3">
    <name type="scientific">Aedoeadaptatus acetigenes</name>
    <dbReference type="NCBI Taxonomy" id="2981723"/>
    <lineage>
        <taxon>Bacteria</taxon>
        <taxon>Bacillati</taxon>
        <taxon>Bacillota</taxon>
        <taxon>Tissierellia</taxon>
        <taxon>Tissierellales</taxon>
        <taxon>Peptoniphilaceae</taxon>
        <taxon>Aedoeadaptatus</taxon>
    </lineage>
</organism>
<evidence type="ECO:0000259" key="1">
    <source>
        <dbReference type="Pfam" id="PF03358"/>
    </source>
</evidence>
<gene>
    <name evidence="2" type="ORF">AAA081_01225</name>
</gene>
<dbReference type="EMBL" id="JBBNPS010000002">
    <property type="protein sequence ID" value="MEQ3352927.1"/>
    <property type="molecule type" value="Genomic_DNA"/>
</dbReference>